<evidence type="ECO:0000256" key="1">
    <source>
        <dbReference type="ARBA" id="ARBA00022481"/>
    </source>
</evidence>
<dbReference type="InterPro" id="IPR012902">
    <property type="entry name" value="N_methyl_site"/>
</dbReference>
<dbReference type="InterPro" id="IPR045584">
    <property type="entry name" value="Pilin-like"/>
</dbReference>
<keyword evidence="2" id="KW-1133">Transmembrane helix</keyword>
<dbReference type="InterPro" id="IPR000983">
    <property type="entry name" value="Bac_GSPG_pilin"/>
</dbReference>
<protein>
    <recommendedName>
        <fullName evidence="5">Type II secretion system protein GspG C-terminal domain-containing protein</fullName>
    </recommendedName>
</protein>
<keyword evidence="2" id="KW-0472">Membrane</keyword>
<evidence type="ECO:0000313" key="3">
    <source>
        <dbReference type="EMBL" id="PIR92603.1"/>
    </source>
</evidence>
<accession>A0A2H0V0J1</accession>
<proteinExistence type="predicted"/>
<dbReference type="Proteomes" id="UP000228510">
    <property type="component" value="Unassembled WGS sequence"/>
</dbReference>
<name>A0A2H0V0J1_9BACT</name>
<dbReference type="AlphaFoldDB" id="A0A2H0V0J1"/>
<dbReference type="EMBL" id="PFAT01000014">
    <property type="protein sequence ID" value="PIR92603.1"/>
    <property type="molecule type" value="Genomic_DNA"/>
</dbReference>
<comment type="caution">
    <text evidence="3">The sequence shown here is derived from an EMBL/GenBank/DDBJ whole genome shotgun (WGS) entry which is preliminary data.</text>
</comment>
<dbReference type="PROSITE" id="PS00409">
    <property type="entry name" value="PROKAR_NTER_METHYL"/>
    <property type="match status" value="1"/>
</dbReference>
<feature type="transmembrane region" description="Helical" evidence="2">
    <location>
        <begin position="7"/>
        <end position="29"/>
    </location>
</feature>
<organism evidence="3 4">
    <name type="scientific">Candidatus Falkowbacteria bacterium CG10_big_fil_rev_8_21_14_0_10_44_15</name>
    <dbReference type="NCBI Taxonomy" id="1974569"/>
    <lineage>
        <taxon>Bacteria</taxon>
        <taxon>Candidatus Falkowiibacteriota</taxon>
    </lineage>
</organism>
<dbReference type="NCBIfam" id="TIGR02532">
    <property type="entry name" value="IV_pilin_GFxxxE"/>
    <property type="match status" value="1"/>
</dbReference>
<dbReference type="Gene3D" id="3.30.700.10">
    <property type="entry name" value="Glycoprotein, Type 4 Pilin"/>
    <property type="match status" value="1"/>
</dbReference>
<reference evidence="4" key="1">
    <citation type="submission" date="2017-09" db="EMBL/GenBank/DDBJ databases">
        <title>Depth-based differentiation of microbial function through sediment-hosted aquifers and enrichment of novel symbionts in the deep terrestrial subsurface.</title>
        <authorList>
            <person name="Probst A.J."/>
            <person name="Ladd B."/>
            <person name="Jarett J.K."/>
            <person name="Geller-Mcgrath D.E."/>
            <person name="Sieber C.M.K."/>
            <person name="Emerson J.B."/>
            <person name="Anantharaman K."/>
            <person name="Thomas B.C."/>
            <person name="Malmstrom R."/>
            <person name="Stieglmeier M."/>
            <person name="Klingl A."/>
            <person name="Woyke T."/>
            <person name="Ryan C.M."/>
            <person name="Banfield J.F."/>
        </authorList>
    </citation>
    <scope>NUCLEOTIDE SEQUENCE [LARGE SCALE GENOMIC DNA]</scope>
</reference>
<gene>
    <name evidence="3" type="ORF">COU01_00845</name>
</gene>
<dbReference type="GO" id="GO:0015628">
    <property type="term" value="P:protein secretion by the type II secretion system"/>
    <property type="evidence" value="ECO:0007669"/>
    <property type="project" value="InterPro"/>
</dbReference>
<dbReference type="PRINTS" id="PR00813">
    <property type="entry name" value="BCTERIALGSPG"/>
</dbReference>
<dbReference type="SUPFAM" id="SSF54523">
    <property type="entry name" value="Pili subunits"/>
    <property type="match status" value="1"/>
</dbReference>
<dbReference type="GO" id="GO:0015627">
    <property type="term" value="C:type II protein secretion system complex"/>
    <property type="evidence" value="ECO:0007669"/>
    <property type="project" value="InterPro"/>
</dbReference>
<evidence type="ECO:0008006" key="5">
    <source>
        <dbReference type="Google" id="ProtNLM"/>
    </source>
</evidence>
<dbReference type="PANTHER" id="PTHR30093:SF47">
    <property type="entry name" value="TYPE IV PILUS NON-CORE MINOR PILIN PILE"/>
    <property type="match status" value="1"/>
</dbReference>
<dbReference type="Pfam" id="PF07963">
    <property type="entry name" value="N_methyl"/>
    <property type="match status" value="1"/>
</dbReference>
<keyword evidence="2" id="KW-0812">Transmembrane</keyword>
<dbReference type="PANTHER" id="PTHR30093">
    <property type="entry name" value="GENERAL SECRETION PATHWAY PROTEIN G"/>
    <property type="match status" value="1"/>
</dbReference>
<evidence type="ECO:0000256" key="2">
    <source>
        <dbReference type="SAM" id="Phobius"/>
    </source>
</evidence>
<keyword evidence="1" id="KW-0488">Methylation</keyword>
<evidence type="ECO:0000313" key="4">
    <source>
        <dbReference type="Proteomes" id="UP000228510"/>
    </source>
</evidence>
<sequence>MRKGFTLIELLIVVAIVGILAAIAVPNFVNALVRAKIARVQGDLSSIATALAMYHADSNNYPLSVDVQTGAILPHTLRLKPLTTPTAYMAMLPPDIFRPEVPPSYLENYGWLRSGRYGVDFPGGLDINFFQHDSWILSSVGPAAGRPDVSDGYGQEDSYAPSNGLHSLGAIIRSGG</sequence>